<organism evidence="16">
    <name type="scientific">Aceria tosichella</name>
    <name type="common">wheat curl mite</name>
    <dbReference type="NCBI Taxonomy" id="561515"/>
    <lineage>
        <taxon>Eukaryota</taxon>
        <taxon>Metazoa</taxon>
        <taxon>Ecdysozoa</taxon>
        <taxon>Arthropoda</taxon>
        <taxon>Chelicerata</taxon>
        <taxon>Arachnida</taxon>
        <taxon>Acari</taxon>
        <taxon>Acariformes</taxon>
        <taxon>Trombidiformes</taxon>
        <taxon>Prostigmata</taxon>
        <taxon>Eupodina</taxon>
        <taxon>Eriophyoidea</taxon>
        <taxon>Eriophyidae</taxon>
        <taxon>Eriophyinae</taxon>
        <taxon>Aceriini</taxon>
        <taxon>Aceria</taxon>
    </lineage>
</organism>
<evidence type="ECO:0000256" key="8">
    <source>
        <dbReference type="ARBA" id="ARBA00023065"/>
    </source>
</evidence>
<dbReference type="InterPro" id="IPR049134">
    <property type="entry name" value="MCLN_ECD"/>
</dbReference>
<dbReference type="Gene3D" id="1.10.287.70">
    <property type="match status" value="1"/>
</dbReference>
<keyword evidence="11" id="KW-0407">Ion channel</keyword>
<evidence type="ECO:0000256" key="6">
    <source>
        <dbReference type="ARBA" id="ARBA00022753"/>
    </source>
</evidence>
<feature type="transmembrane region" description="Helical" evidence="13">
    <location>
        <begin position="334"/>
        <end position="356"/>
    </location>
</feature>
<keyword evidence="6" id="KW-0967">Endosome</keyword>
<dbReference type="Pfam" id="PF08016">
    <property type="entry name" value="PKD_channel"/>
    <property type="match status" value="1"/>
</dbReference>
<keyword evidence="5 13" id="KW-0812">Transmembrane</keyword>
<evidence type="ECO:0000256" key="3">
    <source>
        <dbReference type="ARBA" id="ARBA00022448"/>
    </source>
</evidence>
<dbReference type="EMBL" id="GGYP01002320">
    <property type="protein sequence ID" value="MDE47091.1"/>
    <property type="molecule type" value="Transcribed_RNA"/>
</dbReference>
<evidence type="ECO:0000256" key="4">
    <source>
        <dbReference type="ARBA" id="ARBA00022475"/>
    </source>
</evidence>
<evidence type="ECO:0000256" key="5">
    <source>
        <dbReference type="ARBA" id="ARBA00022692"/>
    </source>
</evidence>
<feature type="domain" description="Mucolipin extracytosolic" evidence="15">
    <location>
        <begin position="73"/>
        <end position="268"/>
    </location>
</feature>
<keyword evidence="7 13" id="KW-1133">Transmembrane helix</keyword>
<dbReference type="CDD" id="cd21050">
    <property type="entry name" value="ELD_TRPML"/>
    <property type="match status" value="1"/>
</dbReference>
<accession>A0A6G1SA42</accession>
<keyword evidence="10" id="KW-1015">Disulfide bond</keyword>
<feature type="transmembrane region" description="Helical" evidence="13">
    <location>
        <begin position="368"/>
        <end position="391"/>
    </location>
</feature>
<protein>
    <submittedName>
        <fullName evidence="16">Mucolipin-3</fullName>
    </submittedName>
</protein>
<sequence length="536" mass="62331">MEELDDYNALNNGDDILDQLDRLRGRLTYFFMDPVEKWRHKQTRPWKLLVQILKIIMFTSQLVVFGQDMAKFINYKEEMQVTLKQLLLRDWDPSADAIAYPGPYVPYAVYTKADFIQTVNHAIRVYSNITHAGVGQYGYQSNSSNTVSPIQICLTKYLQADFDPSVFKYNYSMYTIEECNTIDQYADAGSEKWQQIDFRTFLNHPFQFESLVSLKLDFPLRTILMEDATTGYAEIVCFDLDVAVLFDNRHRIGQIIISLNGIPKMVGCQGHVTESSGSEFASRRALNLTVIFFCLVSFALCCRSICRAFGLLRTTEYILRSHAKQLKWSDRIEFIDFWLISIMLNDLMVGFATVIMTFYNGRLLETDNYTLCSLLLGLGNLLSWSGLLRYLSFFKKYNLLIVTLRKSFVHVLRFMLCTTLIYCGFCFCGWIVFGPYHFKFRELSTTTECLFSLLNGDDMFETFALLRSNIGVVWWFSRIYLYLFVSLFIYVVLSLFIALIMDAYEMIKEYSDKGFPRTRLESFYLDGDLSKLPALF</sequence>
<evidence type="ECO:0000256" key="9">
    <source>
        <dbReference type="ARBA" id="ARBA00023136"/>
    </source>
</evidence>
<evidence type="ECO:0000256" key="10">
    <source>
        <dbReference type="ARBA" id="ARBA00023157"/>
    </source>
</evidence>
<evidence type="ECO:0000259" key="15">
    <source>
        <dbReference type="Pfam" id="PF21381"/>
    </source>
</evidence>
<dbReference type="GO" id="GO:0072345">
    <property type="term" value="F:NAADP-sensitive calcium-release channel activity"/>
    <property type="evidence" value="ECO:0007669"/>
    <property type="project" value="TreeGrafter"/>
</dbReference>
<keyword evidence="4" id="KW-1003">Cell membrane</keyword>
<dbReference type="InterPro" id="IPR039031">
    <property type="entry name" value="Mucolipin"/>
</dbReference>
<dbReference type="AlphaFoldDB" id="A0A6G1SA42"/>
<feature type="transmembrane region" description="Helical" evidence="13">
    <location>
        <begin position="411"/>
        <end position="433"/>
    </location>
</feature>
<evidence type="ECO:0000256" key="12">
    <source>
        <dbReference type="ARBA" id="ARBA00036634"/>
    </source>
</evidence>
<dbReference type="GO" id="GO:0005765">
    <property type="term" value="C:lysosomal membrane"/>
    <property type="evidence" value="ECO:0007669"/>
    <property type="project" value="TreeGrafter"/>
</dbReference>
<evidence type="ECO:0000256" key="13">
    <source>
        <dbReference type="SAM" id="Phobius"/>
    </source>
</evidence>
<dbReference type="PANTHER" id="PTHR12127:SF7">
    <property type="entry name" value="SD02261P"/>
    <property type="match status" value="1"/>
</dbReference>
<feature type="transmembrane region" description="Helical" evidence="13">
    <location>
        <begin position="479"/>
        <end position="501"/>
    </location>
</feature>
<evidence type="ECO:0000256" key="7">
    <source>
        <dbReference type="ARBA" id="ARBA00022989"/>
    </source>
</evidence>
<evidence type="ECO:0000256" key="11">
    <source>
        <dbReference type="ARBA" id="ARBA00023303"/>
    </source>
</evidence>
<name>A0A6G1SA42_9ACAR</name>
<evidence type="ECO:0000259" key="14">
    <source>
        <dbReference type="Pfam" id="PF08016"/>
    </source>
</evidence>
<evidence type="ECO:0000256" key="1">
    <source>
        <dbReference type="ARBA" id="ARBA00004337"/>
    </source>
</evidence>
<dbReference type="PANTHER" id="PTHR12127">
    <property type="entry name" value="MUCOLIPIN"/>
    <property type="match status" value="1"/>
</dbReference>
<keyword evidence="8" id="KW-0406">Ion transport</keyword>
<dbReference type="FunFam" id="1.10.287.70:FF:000033">
    <property type="entry name" value="Mucolipin 1"/>
    <property type="match status" value="1"/>
</dbReference>
<reference evidence="16" key="1">
    <citation type="submission" date="2018-10" db="EMBL/GenBank/DDBJ databases">
        <title>Transcriptome assembly of Aceria tosichella (Wheat curl mite) Type 2.</title>
        <authorList>
            <person name="Scully E.D."/>
            <person name="Geib S.M."/>
            <person name="Palmer N.A."/>
            <person name="Gupta A.K."/>
            <person name="Sarath G."/>
            <person name="Tatineni S."/>
        </authorList>
    </citation>
    <scope>NUCLEOTIDE SEQUENCE</scope>
    <source>
        <strain evidence="16">LincolnNE</strain>
    </source>
</reference>
<keyword evidence="3" id="KW-0813">Transport</keyword>
<proteinExistence type="predicted"/>
<feature type="domain" description="Polycystin cation channel PKD1/PKD2" evidence="14">
    <location>
        <begin position="381"/>
        <end position="506"/>
    </location>
</feature>
<comment type="catalytic activity">
    <reaction evidence="12">
        <text>Ca(2+)(in) = Ca(2+)(out)</text>
        <dbReference type="Rhea" id="RHEA:29671"/>
        <dbReference type="ChEBI" id="CHEBI:29108"/>
    </reaction>
</comment>
<dbReference type="Pfam" id="PF21381">
    <property type="entry name" value="MCLN_ECD"/>
    <property type="match status" value="1"/>
</dbReference>
<feature type="transmembrane region" description="Helical" evidence="13">
    <location>
        <begin position="285"/>
        <end position="306"/>
    </location>
</feature>
<evidence type="ECO:0000313" key="16">
    <source>
        <dbReference type="EMBL" id="MDE47091.1"/>
    </source>
</evidence>
<dbReference type="GO" id="GO:0005886">
    <property type="term" value="C:plasma membrane"/>
    <property type="evidence" value="ECO:0007669"/>
    <property type="project" value="UniProtKB-SubCell"/>
</dbReference>
<keyword evidence="9 13" id="KW-0472">Membrane</keyword>
<dbReference type="InterPro" id="IPR013122">
    <property type="entry name" value="PKD1_2_channel"/>
</dbReference>
<comment type="subcellular location">
    <subcellularLocation>
        <location evidence="2">Cell membrane</location>
        <topology evidence="2">Multi-pass membrane protein</topology>
    </subcellularLocation>
    <subcellularLocation>
        <location evidence="1">Endosome membrane</location>
        <topology evidence="1">Multi-pass membrane protein</topology>
    </subcellularLocation>
</comment>
<dbReference type="GO" id="GO:0010008">
    <property type="term" value="C:endosome membrane"/>
    <property type="evidence" value="ECO:0007669"/>
    <property type="project" value="UniProtKB-SubCell"/>
</dbReference>
<evidence type="ECO:0000256" key="2">
    <source>
        <dbReference type="ARBA" id="ARBA00004651"/>
    </source>
</evidence>
<gene>
    <name evidence="16" type="primary">Mcoln3</name>
    <name evidence="16" type="ORF">g.3229</name>
</gene>